<accession>A0A8H5GJM9</accession>
<dbReference type="EMBL" id="JAACJM010000025">
    <property type="protein sequence ID" value="KAF5365940.1"/>
    <property type="molecule type" value="Genomic_DNA"/>
</dbReference>
<dbReference type="Proteomes" id="UP000559256">
    <property type="component" value="Unassembled WGS sequence"/>
</dbReference>
<dbReference type="SUPFAM" id="SSF52047">
    <property type="entry name" value="RNI-like"/>
    <property type="match status" value="1"/>
</dbReference>
<keyword evidence="2" id="KW-1185">Reference proteome</keyword>
<name>A0A8H5GJM9_9AGAR</name>
<reference evidence="1 2" key="1">
    <citation type="journal article" date="2020" name="ISME J.">
        <title>Uncovering the hidden diversity of litter-decomposition mechanisms in mushroom-forming fungi.</title>
        <authorList>
            <person name="Floudas D."/>
            <person name="Bentzer J."/>
            <person name="Ahren D."/>
            <person name="Johansson T."/>
            <person name="Persson P."/>
            <person name="Tunlid A."/>
        </authorList>
    </citation>
    <scope>NUCLEOTIDE SEQUENCE [LARGE SCALE GENOMIC DNA]</scope>
    <source>
        <strain evidence="1 2">CBS 291.85</strain>
    </source>
</reference>
<gene>
    <name evidence="1" type="ORF">D9758_006700</name>
</gene>
<dbReference type="OrthoDB" id="2915292at2759"/>
<sequence length="589" mass="65989">MSMPDVPEDIWRSIANLVPKHILRNMYEVNGTFYDLAMNERYREVNCDRLDSTMRRLLEESSSTITQPIRPVASRVRVFRMRLYFIQKLIHLQTHHLLHPNDVFTSPTFVSLFSLLQSFPRLNEYHIDWHNLPTISDPLLQLLVRPFIYPNQLRKVSLDIGMEKFHAFASFLSQHAPLIALEELSLILRHEGQVFNGPTHANAFHSLLTSNTIPSFITQSQNPNTLRSLTLEFTHAEDFSSVFWSLAQCESVGQPALRQLQSLTLSIPTPSPRLGDPAALAAFISAHSATLTDLTLRGQWEHNFELGLSGLPSPSFSAYIERCFSQISLPNLTSLSIATTSYPIPTAIAVVANFVGSLTELDLTGSYMSFVDVEELVGVFRVSLLLGQRAGQSSSPPLKVLQIGPLSLSPQLVDLLAEELPGLRELNIRVRDAVPHKDDQPVYHGLGRFVAGRKLRKQMPEQIHAFFHEMKTRLYADWQLEEIGVWKFDTRLQFQRQYAKLFARCVPSIRFPESVRKEAMISSEELPMLSSPSACAVEASVLSASVSQHTLALAPLTDDVPTVCGWCALSDAGLSTTTNGSGCRCNVIR</sequence>
<evidence type="ECO:0000313" key="1">
    <source>
        <dbReference type="EMBL" id="KAF5365940.1"/>
    </source>
</evidence>
<proteinExistence type="predicted"/>
<dbReference type="Gene3D" id="3.80.10.10">
    <property type="entry name" value="Ribonuclease Inhibitor"/>
    <property type="match status" value="1"/>
</dbReference>
<evidence type="ECO:0008006" key="3">
    <source>
        <dbReference type="Google" id="ProtNLM"/>
    </source>
</evidence>
<comment type="caution">
    <text evidence="1">The sequence shown here is derived from an EMBL/GenBank/DDBJ whole genome shotgun (WGS) entry which is preliminary data.</text>
</comment>
<protein>
    <recommendedName>
        <fullName evidence="3">F-box domain-containing protein</fullName>
    </recommendedName>
</protein>
<dbReference type="InterPro" id="IPR032675">
    <property type="entry name" value="LRR_dom_sf"/>
</dbReference>
<organism evidence="1 2">
    <name type="scientific">Tetrapyrgos nigripes</name>
    <dbReference type="NCBI Taxonomy" id="182062"/>
    <lineage>
        <taxon>Eukaryota</taxon>
        <taxon>Fungi</taxon>
        <taxon>Dikarya</taxon>
        <taxon>Basidiomycota</taxon>
        <taxon>Agaricomycotina</taxon>
        <taxon>Agaricomycetes</taxon>
        <taxon>Agaricomycetidae</taxon>
        <taxon>Agaricales</taxon>
        <taxon>Marasmiineae</taxon>
        <taxon>Marasmiaceae</taxon>
        <taxon>Tetrapyrgos</taxon>
    </lineage>
</organism>
<evidence type="ECO:0000313" key="2">
    <source>
        <dbReference type="Proteomes" id="UP000559256"/>
    </source>
</evidence>
<dbReference type="AlphaFoldDB" id="A0A8H5GJM9"/>